<evidence type="ECO:0000313" key="10">
    <source>
        <dbReference type="EMBL" id="PIZ89234.1"/>
    </source>
</evidence>
<keyword evidence="6 8" id="KW-0472">Membrane</keyword>
<dbReference type="NCBIfam" id="TIGR01494">
    <property type="entry name" value="ATPase_P-type"/>
    <property type="match status" value="1"/>
</dbReference>
<dbReference type="Proteomes" id="UP000230760">
    <property type="component" value="Unassembled WGS sequence"/>
</dbReference>
<evidence type="ECO:0000256" key="2">
    <source>
        <dbReference type="ARBA" id="ARBA00022692"/>
    </source>
</evidence>
<evidence type="ECO:0000256" key="1">
    <source>
        <dbReference type="ARBA" id="ARBA00004141"/>
    </source>
</evidence>
<gene>
    <name evidence="10" type="ORF">COX90_00335</name>
</gene>
<dbReference type="InterPro" id="IPR018303">
    <property type="entry name" value="ATPase_P-typ_P_site"/>
</dbReference>
<dbReference type="Gene3D" id="3.40.50.1000">
    <property type="entry name" value="HAD superfamily/HAD-like"/>
    <property type="match status" value="1"/>
</dbReference>
<feature type="transmembrane region" description="Helical" evidence="8">
    <location>
        <begin position="96"/>
        <end position="112"/>
    </location>
</feature>
<dbReference type="PRINTS" id="PR00119">
    <property type="entry name" value="CATATPASE"/>
</dbReference>
<feature type="region of interest" description="Disordered" evidence="7">
    <location>
        <begin position="1"/>
        <end position="21"/>
    </location>
</feature>
<evidence type="ECO:0000256" key="8">
    <source>
        <dbReference type="SAM" id="Phobius"/>
    </source>
</evidence>
<dbReference type="InterPro" id="IPR059000">
    <property type="entry name" value="ATPase_P-type_domA"/>
</dbReference>
<comment type="caution">
    <text evidence="10">The sequence shown here is derived from an EMBL/GenBank/DDBJ whole genome shotgun (WGS) entry which is preliminary data.</text>
</comment>
<dbReference type="Pfam" id="PF00122">
    <property type="entry name" value="E1-E2_ATPase"/>
    <property type="match status" value="1"/>
</dbReference>
<keyword evidence="3" id="KW-0547">Nucleotide-binding</keyword>
<feature type="transmembrane region" description="Helical" evidence="8">
    <location>
        <begin position="285"/>
        <end position="311"/>
    </location>
</feature>
<keyword evidence="2 8" id="KW-0812">Transmembrane</keyword>
<evidence type="ECO:0000313" key="11">
    <source>
        <dbReference type="Proteomes" id="UP000230760"/>
    </source>
</evidence>
<dbReference type="Gene3D" id="3.40.1110.10">
    <property type="entry name" value="Calcium-transporting ATPase, cytoplasmic domain N"/>
    <property type="match status" value="1"/>
</dbReference>
<dbReference type="InterPro" id="IPR023214">
    <property type="entry name" value="HAD_sf"/>
</dbReference>
<dbReference type="SUPFAM" id="SSF81665">
    <property type="entry name" value="Calcium ATPase, transmembrane domain M"/>
    <property type="match status" value="1"/>
</dbReference>
<protein>
    <recommendedName>
        <fullName evidence="9">Cation-transporting P-type ATPase N-terminal domain-containing protein</fullName>
    </recommendedName>
</protein>
<feature type="transmembrane region" description="Helical" evidence="8">
    <location>
        <begin position="259"/>
        <end position="279"/>
    </location>
</feature>
<dbReference type="Pfam" id="PF13246">
    <property type="entry name" value="Cation_ATPase"/>
    <property type="match status" value="1"/>
</dbReference>
<evidence type="ECO:0000256" key="3">
    <source>
        <dbReference type="ARBA" id="ARBA00022741"/>
    </source>
</evidence>
<dbReference type="PRINTS" id="PR00121">
    <property type="entry name" value="NAKATPASE"/>
</dbReference>
<comment type="subcellular location">
    <subcellularLocation>
        <location evidence="1">Membrane</location>
        <topology evidence="1">Multi-pass membrane protein</topology>
    </subcellularLocation>
</comment>
<name>A0A2M7UZ25_9BACT</name>
<dbReference type="GO" id="GO:0016020">
    <property type="term" value="C:membrane"/>
    <property type="evidence" value="ECO:0007669"/>
    <property type="project" value="UniProtKB-SubCell"/>
</dbReference>
<feature type="transmembrane region" description="Helical" evidence="8">
    <location>
        <begin position="72"/>
        <end position="90"/>
    </location>
</feature>
<dbReference type="GO" id="GO:0005524">
    <property type="term" value="F:ATP binding"/>
    <property type="evidence" value="ECO:0007669"/>
    <property type="project" value="UniProtKB-KW"/>
</dbReference>
<reference evidence="11" key="1">
    <citation type="submission" date="2017-09" db="EMBL/GenBank/DDBJ databases">
        <title>Depth-based differentiation of microbial function through sediment-hosted aquifers and enrichment of novel symbionts in the deep terrestrial subsurface.</title>
        <authorList>
            <person name="Probst A.J."/>
            <person name="Ladd B."/>
            <person name="Jarett J.K."/>
            <person name="Geller-Mcgrath D.E."/>
            <person name="Sieber C.M.K."/>
            <person name="Emerson J.B."/>
            <person name="Anantharaman K."/>
            <person name="Thomas B.C."/>
            <person name="Malmstrom R."/>
            <person name="Stieglmeier M."/>
            <person name="Klingl A."/>
            <person name="Woyke T."/>
            <person name="Ryan C.M."/>
            <person name="Banfield J.F."/>
        </authorList>
    </citation>
    <scope>NUCLEOTIDE SEQUENCE [LARGE SCALE GENOMIC DNA]</scope>
</reference>
<dbReference type="InterPro" id="IPR023299">
    <property type="entry name" value="ATPase_P-typ_cyto_dom_N"/>
</dbReference>
<evidence type="ECO:0000256" key="5">
    <source>
        <dbReference type="ARBA" id="ARBA00022989"/>
    </source>
</evidence>
<dbReference type="Gene3D" id="1.20.1110.10">
    <property type="entry name" value="Calcium-transporting ATPase, transmembrane domain"/>
    <property type="match status" value="1"/>
</dbReference>
<feature type="non-terminal residue" evidence="10">
    <location>
        <position position="518"/>
    </location>
</feature>
<evidence type="ECO:0000259" key="9">
    <source>
        <dbReference type="SMART" id="SM00831"/>
    </source>
</evidence>
<evidence type="ECO:0000256" key="6">
    <source>
        <dbReference type="ARBA" id="ARBA00023136"/>
    </source>
</evidence>
<organism evidence="10 11">
    <name type="scientific">Candidatus Nealsonbacteria bacterium CG_4_10_14_0_2_um_filter_38_17</name>
    <dbReference type="NCBI Taxonomy" id="1974680"/>
    <lineage>
        <taxon>Bacteria</taxon>
        <taxon>Candidatus Nealsoniibacteriota</taxon>
    </lineage>
</organism>
<keyword evidence="5 8" id="KW-1133">Transmembrane helix</keyword>
<dbReference type="Pfam" id="PF00690">
    <property type="entry name" value="Cation_ATPase_N"/>
    <property type="match status" value="1"/>
</dbReference>
<dbReference type="InterPro" id="IPR004014">
    <property type="entry name" value="ATPase_P-typ_cation-transptr_N"/>
</dbReference>
<dbReference type="SMART" id="SM00831">
    <property type="entry name" value="Cation_ATPase_N"/>
    <property type="match status" value="1"/>
</dbReference>
<evidence type="ECO:0000256" key="7">
    <source>
        <dbReference type="SAM" id="MobiDB-lite"/>
    </source>
</evidence>
<proteinExistence type="predicted"/>
<dbReference type="EMBL" id="PFPB01000009">
    <property type="protein sequence ID" value="PIZ89234.1"/>
    <property type="molecule type" value="Genomic_DNA"/>
</dbReference>
<dbReference type="InterPro" id="IPR023298">
    <property type="entry name" value="ATPase_P-typ_TM_dom_sf"/>
</dbReference>
<dbReference type="SUPFAM" id="SSF81653">
    <property type="entry name" value="Calcium ATPase, transduction domain A"/>
    <property type="match status" value="1"/>
</dbReference>
<dbReference type="PROSITE" id="PS00154">
    <property type="entry name" value="ATPASE_E1_E2"/>
    <property type="match status" value="1"/>
</dbReference>
<keyword evidence="4" id="KW-0067">ATP-binding</keyword>
<dbReference type="Gene3D" id="2.70.150.10">
    <property type="entry name" value="Calcium-transporting ATPase, cytoplasmic transduction domain A"/>
    <property type="match status" value="1"/>
</dbReference>
<dbReference type="GO" id="GO:0016887">
    <property type="term" value="F:ATP hydrolysis activity"/>
    <property type="evidence" value="ECO:0007669"/>
    <property type="project" value="InterPro"/>
</dbReference>
<dbReference type="PANTHER" id="PTHR42861">
    <property type="entry name" value="CALCIUM-TRANSPORTING ATPASE"/>
    <property type="match status" value="1"/>
</dbReference>
<dbReference type="AlphaFoldDB" id="A0A2M7UZ25"/>
<feature type="domain" description="Cation-transporting P-type ATPase N-terminal" evidence="9">
    <location>
        <begin position="18"/>
        <end position="92"/>
    </location>
</feature>
<evidence type="ECO:0000256" key="4">
    <source>
        <dbReference type="ARBA" id="ARBA00022840"/>
    </source>
</evidence>
<accession>A0A2M7UZ25</accession>
<sequence length="518" mass="57310">MHNLSQTEKPEGSQPTKDWHNLSGEGVIKILESDAEKGLNAKEVETRQQRFGKNKLPEERPLSRLRIFFEQFRSPLIYILVIAGIITLILKDYTDAVVIFGAVFLNTIVGFFQENKASKALRELRKIIKYEAKVLRGGNLKIIEPDELVPGDIIILNPGDKVSADGRIIDSQNLKINETILTGEWFPANKKIDILPEETPLADRDNMVYMGTIVEDGKGRVIVTATGLNTEIGKIALIVRETREEKTPYQKKLIHFSKIVGVIICSLCVLIFVIGIVSGREFVEMFTTAVAVVVAAIPEGLPVAMTVILALGMQRILKKQGLVRRLVSAETLGSTSIIATDKTGTLTEGKMKVADIIGDRFLTLKAAVLTSEAFIENPDSAREKWIFRGRSTDKALLEAGIEAGIDHHGEFEKRKIAELPFNPANKFAAILVQDDKDEILYACGAPEKILELSNLTEANKGKWQDKLEELAQKGSRVVASAYKKLNRDRVSVNLSEIGSLSADLITNLTFTGFITLMD</sequence>
<dbReference type="InterPro" id="IPR008250">
    <property type="entry name" value="ATPase_P-typ_transduc_dom_A_sf"/>
</dbReference>
<dbReference type="SUPFAM" id="SSF81660">
    <property type="entry name" value="Metal cation-transporting ATPase, ATP-binding domain N"/>
    <property type="match status" value="1"/>
</dbReference>
<dbReference type="InterPro" id="IPR001757">
    <property type="entry name" value="P_typ_ATPase"/>
</dbReference>